<dbReference type="Pfam" id="PF01327">
    <property type="entry name" value="Pep_deformylase"/>
    <property type="match status" value="1"/>
</dbReference>
<dbReference type="PANTHER" id="PTHR10458">
    <property type="entry name" value="PEPTIDE DEFORMYLASE"/>
    <property type="match status" value="1"/>
</dbReference>
<dbReference type="PIRSF" id="PIRSF004749">
    <property type="entry name" value="Pep_def"/>
    <property type="match status" value="1"/>
</dbReference>
<gene>
    <name evidence="2 3" type="primary">def</name>
    <name evidence="3" type="ORF">CX676_11505</name>
</gene>
<dbReference type="InterPro" id="IPR036821">
    <property type="entry name" value="Peptide_deformylase_sf"/>
</dbReference>
<keyword evidence="2" id="KW-0408">Iron</keyword>
<dbReference type="CDD" id="cd00487">
    <property type="entry name" value="Pep_deformylase"/>
    <property type="match status" value="1"/>
</dbReference>
<proteinExistence type="inferred from homology"/>
<dbReference type="GO" id="GO:0042586">
    <property type="term" value="F:peptide deformylase activity"/>
    <property type="evidence" value="ECO:0007669"/>
    <property type="project" value="UniProtKB-UniRule"/>
</dbReference>
<comment type="catalytic activity">
    <reaction evidence="2">
        <text>N-terminal N-formyl-L-methionyl-[peptide] + H2O = N-terminal L-methionyl-[peptide] + formate</text>
        <dbReference type="Rhea" id="RHEA:24420"/>
        <dbReference type="Rhea" id="RHEA-COMP:10639"/>
        <dbReference type="Rhea" id="RHEA-COMP:10640"/>
        <dbReference type="ChEBI" id="CHEBI:15377"/>
        <dbReference type="ChEBI" id="CHEBI:15740"/>
        <dbReference type="ChEBI" id="CHEBI:49298"/>
        <dbReference type="ChEBI" id="CHEBI:64731"/>
        <dbReference type="EC" id="3.5.1.88"/>
    </reaction>
</comment>
<keyword evidence="2" id="KW-0479">Metal-binding</keyword>
<name>A0A2H5F439_9RHOB</name>
<reference evidence="3 4" key="1">
    <citation type="journal article" date="2013" name="Antonie Van Leeuwenhoek">
        <title>Paracoccus zhejiangensis sp. nov., isolated from activated sludge in wastewater-treatment system.</title>
        <authorList>
            <person name="Wu Z.G."/>
            <person name="Zhang D.F."/>
            <person name="Liu Y.L."/>
            <person name="Wang F."/>
            <person name="Jiang X."/>
            <person name="Li C."/>
            <person name="Li S.P."/>
            <person name="Hong Q."/>
            <person name="Li W.J."/>
        </authorList>
    </citation>
    <scope>NUCLEOTIDE SEQUENCE [LARGE SCALE GENOMIC DNA]</scope>
    <source>
        <strain evidence="3 4">J6</strain>
    </source>
</reference>
<protein>
    <recommendedName>
        <fullName evidence="2">Peptide deformylase</fullName>
        <shortName evidence="2">PDF</shortName>
        <ecNumber evidence="2">3.5.1.88</ecNumber>
    </recommendedName>
    <alternativeName>
        <fullName evidence="2">Polypeptide deformylase</fullName>
    </alternativeName>
</protein>
<sequence length="161" mass="17782">MRPIVLHPDPVLQQRCAPAGYLTGPDLRQLAADMLATMYDAEGRGLAAPQVGLLRRLFVMDAGWKQGAAEPLVLLDPEIIARHGPLEEAEERCLSIPDRPVQVVRAARIEIRWFDLNGKVQQREMEGDAARIAQHEADHLDGRLIIDIPPLDSAGQIGTMQ</sequence>
<evidence type="ECO:0000256" key="1">
    <source>
        <dbReference type="ARBA" id="ARBA00010759"/>
    </source>
</evidence>
<dbReference type="PANTHER" id="PTHR10458:SF22">
    <property type="entry name" value="PEPTIDE DEFORMYLASE"/>
    <property type="match status" value="1"/>
</dbReference>
<evidence type="ECO:0000313" key="3">
    <source>
        <dbReference type="EMBL" id="AUH66311.1"/>
    </source>
</evidence>
<feature type="binding site" evidence="2">
    <location>
        <position position="93"/>
    </location>
    <ligand>
        <name>Fe cation</name>
        <dbReference type="ChEBI" id="CHEBI:24875"/>
    </ligand>
</feature>
<comment type="function">
    <text evidence="2">Removes the formyl group from the N-terminal Met of newly synthesized proteins. Requires at least a dipeptide for an efficient rate of reaction. N-terminal L-methionine is a prerequisite for activity but the enzyme has broad specificity at other positions.</text>
</comment>
<dbReference type="SUPFAM" id="SSF56420">
    <property type="entry name" value="Peptide deformylase"/>
    <property type="match status" value="1"/>
</dbReference>
<dbReference type="OrthoDB" id="9804313at2"/>
<dbReference type="HAMAP" id="MF_00163">
    <property type="entry name" value="Pep_deformylase"/>
    <property type="match status" value="1"/>
</dbReference>
<dbReference type="EC" id="3.5.1.88" evidence="2"/>
<accession>A0A2H5F439</accession>
<dbReference type="PRINTS" id="PR01576">
    <property type="entry name" value="PDEFORMYLASE"/>
</dbReference>
<feature type="binding site" evidence="2">
    <location>
        <position position="135"/>
    </location>
    <ligand>
        <name>Fe cation</name>
        <dbReference type="ChEBI" id="CHEBI:24875"/>
    </ligand>
</feature>
<comment type="cofactor">
    <cofactor evidence="2">
        <name>Fe(2+)</name>
        <dbReference type="ChEBI" id="CHEBI:29033"/>
    </cofactor>
    <text evidence="2">Binds 1 Fe(2+) ion.</text>
</comment>
<feature type="binding site" evidence="2">
    <location>
        <position position="139"/>
    </location>
    <ligand>
        <name>Fe cation</name>
        <dbReference type="ChEBI" id="CHEBI:24875"/>
    </ligand>
</feature>
<keyword evidence="4" id="KW-1185">Reference proteome</keyword>
<dbReference type="Proteomes" id="UP000234530">
    <property type="component" value="Chromosome"/>
</dbReference>
<evidence type="ECO:0000256" key="2">
    <source>
        <dbReference type="HAMAP-Rule" id="MF_00163"/>
    </source>
</evidence>
<keyword evidence="2" id="KW-0648">Protein biosynthesis</keyword>
<dbReference type="InterPro" id="IPR023635">
    <property type="entry name" value="Peptide_deformylase"/>
</dbReference>
<organism evidence="3 4">
    <name type="scientific">Paracoccus zhejiangensis</name>
    <dbReference type="NCBI Taxonomy" id="1077935"/>
    <lineage>
        <taxon>Bacteria</taxon>
        <taxon>Pseudomonadati</taxon>
        <taxon>Pseudomonadota</taxon>
        <taxon>Alphaproteobacteria</taxon>
        <taxon>Rhodobacterales</taxon>
        <taxon>Paracoccaceae</taxon>
        <taxon>Paracoccus</taxon>
    </lineage>
</organism>
<keyword evidence="2" id="KW-0378">Hydrolase</keyword>
<feature type="active site" evidence="2">
    <location>
        <position position="136"/>
    </location>
</feature>
<dbReference type="AlphaFoldDB" id="A0A2H5F439"/>
<comment type="similarity">
    <text evidence="1 2">Belongs to the polypeptide deformylase family.</text>
</comment>
<dbReference type="KEGG" id="pzh:CX676_11505"/>
<dbReference type="NCBIfam" id="TIGR00079">
    <property type="entry name" value="pept_deformyl"/>
    <property type="match status" value="1"/>
</dbReference>
<dbReference type="GO" id="GO:0006412">
    <property type="term" value="P:translation"/>
    <property type="evidence" value="ECO:0007669"/>
    <property type="project" value="UniProtKB-UniRule"/>
</dbReference>
<dbReference type="GO" id="GO:0046872">
    <property type="term" value="F:metal ion binding"/>
    <property type="evidence" value="ECO:0007669"/>
    <property type="project" value="UniProtKB-KW"/>
</dbReference>
<evidence type="ECO:0000313" key="4">
    <source>
        <dbReference type="Proteomes" id="UP000234530"/>
    </source>
</evidence>
<dbReference type="NCBIfam" id="NF001159">
    <property type="entry name" value="PRK00150.1-3"/>
    <property type="match status" value="1"/>
</dbReference>
<dbReference type="EMBL" id="CP025430">
    <property type="protein sequence ID" value="AUH66311.1"/>
    <property type="molecule type" value="Genomic_DNA"/>
</dbReference>
<dbReference type="Gene3D" id="3.90.45.10">
    <property type="entry name" value="Peptide deformylase"/>
    <property type="match status" value="1"/>
</dbReference>